<accession>A0A3E0VGU4</accession>
<evidence type="ECO:0000259" key="2">
    <source>
        <dbReference type="Pfam" id="PF21531"/>
    </source>
</evidence>
<comment type="caution">
    <text evidence="3">The sequence shown here is derived from an EMBL/GenBank/DDBJ whole genome shotgun (WGS) entry which is preliminary data.</text>
</comment>
<sequence length="113" mass="12473">MSDTSEGRTWLTVPDLADRFGTTISRVRKLIEERSLLAVRRDGILSVPEVFIVDDAPMSELKGTIIVLNDSGFSNDEMMEWMLEPEDSLGVAPIDALLAGRKAEVRRIAQALG</sequence>
<dbReference type="Pfam" id="PF21531">
    <property type="entry name" value="Rv2175c_wHTH"/>
    <property type="match status" value="1"/>
</dbReference>
<dbReference type="OrthoDB" id="3784042at2"/>
<dbReference type="InterPro" id="IPR041098">
    <property type="entry name" value="Rv2175c_C"/>
</dbReference>
<keyword evidence="3" id="KW-0238">DNA-binding</keyword>
<dbReference type="AlphaFoldDB" id="A0A3E0VGU4"/>
<dbReference type="GO" id="GO:0003677">
    <property type="term" value="F:DNA binding"/>
    <property type="evidence" value="ECO:0007669"/>
    <property type="project" value="UniProtKB-KW"/>
</dbReference>
<dbReference type="Pfam" id="PF18367">
    <property type="entry name" value="Rv2175c_C"/>
    <property type="match status" value="1"/>
</dbReference>
<organism evidence="3 4">
    <name type="scientific">Subtercola boreus</name>
    <dbReference type="NCBI Taxonomy" id="120213"/>
    <lineage>
        <taxon>Bacteria</taxon>
        <taxon>Bacillati</taxon>
        <taxon>Actinomycetota</taxon>
        <taxon>Actinomycetes</taxon>
        <taxon>Micrococcales</taxon>
        <taxon>Microbacteriaceae</taxon>
        <taxon>Subtercola</taxon>
    </lineage>
</organism>
<feature type="domain" description="Rv2175c C-terminal" evidence="1">
    <location>
        <begin position="60"/>
        <end position="113"/>
    </location>
</feature>
<evidence type="ECO:0000313" key="3">
    <source>
        <dbReference type="EMBL" id="RFA09142.1"/>
    </source>
</evidence>
<dbReference type="Proteomes" id="UP000256486">
    <property type="component" value="Unassembled WGS sequence"/>
</dbReference>
<proteinExistence type="predicted"/>
<evidence type="ECO:0000259" key="1">
    <source>
        <dbReference type="Pfam" id="PF18367"/>
    </source>
</evidence>
<name>A0A3E0VGU4_9MICO</name>
<feature type="domain" description="DNA-binding protein Rv2175c wHTH" evidence="2">
    <location>
        <begin position="9"/>
        <end position="52"/>
    </location>
</feature>
<dbReference type="EMBL" id="NBWZ01000001">
    <property type="protein sequence ID" value="RFA09142.1"/>
    <property type="molecule type" value="Genomic_DNA"/>
</dbReference>
<gene>
    <name evidence="3" type="ORF">B7R54_07810</name>
</gene>
<reference evidence="3 4" key="1">
    <citation type="submission" date="2017-04" db="EMBL/GenBank/DDBJ databases">
        <title>Comparative genome analysis of Subtercola boreus.</title>
        <authorList>
            <person name="Cho Y.-J."/>
            <person name="Cho A."/>
            <person name="Kim O.-S."/>
            <person name="Lee J.-I."/>
        </authorList>
    </citation>
    <scope>NUCLEOTIDE SEQUENCE [LARGE SCALE GENOMIC DNA]</scope>
    <source>
        <strain evidence="3 4">K300</strain>
    </source>
</reference>
<keyword evidence="4" id="KW-1185">Reference proteome</keyword>
<protein>
    <submittedName>
        <fullName evidence="3">DNA-binding protein</fullName>
    </submittedName>
</protein>
<dbReference type="RefSeq" id="WP_116414537.1">
    <property type="nucleotide sequence ID" value="NZ_NBWZ01000001.1"/>
</dbReference>
<evidence type="ECO:0000313" key="4">
    <source>
        <dbReference type="Proteomes" id="UP000256486"/>
    </source>
</evidence>
<dbReference type="InterPro" id="IPR048576">
    <property type="entry name" value="Rv2175c_wHTH"/>
</dbReference>